<feature type="transmembrane region" description="Helical" evidence="1">
    <location>
        <begin position="59"/>
        <end position="78"/>
    </location>
</feature>
<protein>
    <submittedName>
        <fullName evidence="2">Uncharacterized protein</fullName>
    </submittedName>
</protein>
<evidence type="ECO:0000313" key="3">
    <source>
        <dbReference type="Proteomes" id="UP000829517"/>
    </source>
</evidence>
<feature type="transmembrane region" description="Helical" evidence="1">
    <location>
        <begin position="324"/>
        <end position="341"/>
    </location>
</feature>
<evidence type="ECO:0000313" key="2">
    <source>
        <dbReference type="EMBL" id="MCF8713637.1"/>
    </source>
</evidence>
<organism evidence="2 3">
    <name type="scientific">Joostella atrarenae</name>
    <dbReference type="NCBI Taxonomy" id="679257"/>
    <lineage>
        <taxon>Bacteria</taxon>
        <taxon>Pseudomonadati</taxon>
        <taxon>Bacteroidota</taxon>
        <taxon>Flavobacteriia</taxon>
        <taxon>Flavobacteriales</taxon>
        <taxon>Flavobacteriaceae</taxon>
        <taxon>Joostella</taxon>
    </lineage>
</organism>
<keyword evidence="3" id="KW-1185">Reference proteome</keyword>
<evidence type="ECO:0000256" key="1">
    <source>
        <dbReference type="SAM" id="Phobius"/>
    </source>
</evidence>
<feature type="transmembrane region" description="Helical" evidence="1">
    <location>
        <begin position="33"/>
        <end position="53"/>
    </location>
</feature>
<accession>A0ABS9IZP1</accession>
<dbReference type="Proteomes" id="UP000829517">
    <property type="component" value="Unassembled WGS sequence"/>
</dbReference>
<dbReference type="EMBL" id="JAETXX010000001">
    <property type="protein sequence ID" value="MCF8713637.1"/>
    <property type="molecule type" value="Genomic_DNA"/>
</dbReference>
<dbReference type="RefSeq" id="WP_236957603.1">
    <property type="nucleotide sequence ID" value="NZ_JAETXX010000001.1"/>
</dbReference>
<comment type="caution">
    <text evidence="2">The sequence shown here is derived from an EMBL/GenBank/DDBJ whole genome shotgun (WGS) entry which is preliminary data.</text>
</comment>
<gene>
    <name evidence="2" type="ORF">JM658_02260</name>
</gene>
<reference evidence="2 3" key="1">
    <citation type="submission" date="2021-01" db="EMBL/GenBank/DDBJ databases">
        <title>Genome sequencing of Joostella atrarenae M1-2 (= KCTC 23194).</title>
        <authorList>
            <person name="Zakaria M.R."/>
            <person name="Lam M.Q."/>
            <person name="Chong C.S."/>
        </authorList>
    </citation>
    <scope>NUCLEOTIDE SEQUENCE [LARGE SCALE GENOMIC DNA]</scope>
    <source>
        <strain evidence="2 3">M1-2</strain>
    </source>
</reference>
<sequence>MSENIQPNNQNNNSEEIDLGQLFKLIGDGFKKFFKFIGNIFKGIFGLLIGFMLFIQKHIIKFVIAGVVGLIIGSFIDYKKDPIYVSTMVLEPNFQSVQQLYNNIRFYNELAEAKDSSALAEAFSISPKEAASIKEIEADSYSDENQKIKLFDEFIRSLDTTTRKAIDMEKYLENFNSFDARFHTIIVRATDNKVAKKIQAPIIRSISSNDYFKIQKNIRQTNLTLQDSILRTQLVEIDSLQGLYKRVMEKEADKPMQGTNISLGESGNSEQNKELALIRQIDFIKQSIVDLNQEKANKSEIVNVISDFPRRGVESKGLIKSYKFLIPIALLGLVLLGLSLLELNKFLKEYAKQERA</sequence>
<keyword evidence="1" id="KW-0472">Membrane</keyword>
<keyword evidence="1" id="KW-0812">Transmembrane</keyword>
<proteinExistence type="predicted"/>
<keyword evidence="1" id="KW-1133">Transmembrane helix</keyword>
<name>A0ABS9IZP1_9FLAO</name>